<keyword evidence="2" id="KW-1185">Reference proteome</keyword>
<dbReference type="RefSeq" id="WP_134380452.1">
    <property type="nucleotide sequence ID" value="NZ_SORX01000003.1"/>
</dbReference>
<reference evidence="1 2" key="1">
    <citation type="submission" date="2019-03" db="EMBL/GenBank/DDBJ databases">
        <authorList>
            <person name="Yang Y."/>
        </authorList>
    </citation>
    <scope>NUCLEOTIDE SEQUENCE [LARGE SCALE GENOMIC DNA]</scope>
    <source>
        <strain evidence="1 2">ASL-1</strain>
    </source>
</reference>
<comment type="caution">
    <text evidence="1">The sequence shown here is derived from an EMBL/GenBank/DDBJ whole genome shotgun (WGS) entry which is preliminary data.</text>
</comment>
<evidence type="ECO:0000313" key="1">
    <source>
        <dbReference type="EMBL" id="TFE01984.1"/>
    </source>
</evidence>
<name>A0A4Y8LGZ7_9BACL</name>
<gene>
    <name evidence="1" type="ORF">E2626_05255</name>
</gene>
<sequence>MIKLLNTLNGFLRNGLNASCVFLMVVFNQYERPIEVLASLTHSAYDRVLFFGEEMPPLILTVKDNE</sequence>
<evidence type="ECO:0000313" key="2">
    <source>
        <dbReference type="Proteomes" id="UP000297776"/>
    </source>
</evidence>
<dbReference type="Proteomes" id="UP000297776">
    <property type="component" value="Unassembled WGS sequence"/>
</dbReference>
<organism evidence="1 2">
    <name type="scientific">Jeotgalibacillus salarius</name>
    <dbReference type="NCBI Taxonomy" id="546023"/>
    <lineage>
        <taxon>Bacteria</taxon>
        <taxon>Bacillati</taxon>
        <taxon>Bacillota</taxon>
        <taxon>Bacilli</taxon>
        <taxon>Bacillales</taxon>
        <taxon>Caryophanaceae</taxon>
        <taxon>Jeotgalibacillus</taxon>
    </lineage>
</organism>
<dbReference type="EMBL" id="SORX01000003">
    <property type="protein sequence ID" value="TFE01984.1"/>
    <property type="molecule type" value="Genomic_DNA"/>
</dbReference>
<dbReference type="AlphaFoldDB" id="A0A4Y8LGZ7"/>
<proteinExistence type="predicted"/>
<protein>
    <submittedName>
        <fullName evidence="1">Uncharacterized protein</fullName>
    </submittedName>
</protein>
<accession>A0A4Y8LGZ7</accession>